<protein>
    <submittedName>
        <fullName evidence="1">Uncharacterized protein</fullName>
    </submittedName>
</protein>
<dbReference type="Proteomes" id="UP000030673">
    <property type="component" value="Unassembled WGS sequence"/>
</dbReference>
<evidence type="ECO:0000313" key="2">
    <source>
        <dbReference type="Proteomes" id="UP000030673"/>
    </source>
</evidence>
<dbReference type="AlphaFoldDB" id="W7JU93"/>
<accession>W7JU93</accession>
<evidence type="ECO:0000313" key="1">
    <source>
        <dbReference type="EMBL" id="EWC88523.1"/>
    </source>
</evidence>
<gene>
    <name evidence="1" type="ORF">PFNF54_02680</name>
</gene>
<name>W7JU93_PLAFO</name>
<dbReference type="EMBL" id="KE123809">
    <property type="protein sequence ID" value="EWC88523.1"/>
    <property type="molecule type" value="Genomic_DNA"/>
</dbReference>
<keyword evidence="2" id="KW-1185">Reference proteome</keyword>
<organism evidence="1 2">
    <name type="scientific">Plasmodium falciparum (isolate NF54)</name>
    <dbReference type="NCBI Taxonomy" id="5843"/>
    <lineage>
        <taxon>Eukaryota</taxon>
        <taxon>Sar</taxon>
        <taxon>Alveolata</taxon>
        <taxon>Apicomplexa</taxon>
        <taxon>Aconoidasida</taxon>
        <taxon>Haemosporida</taxon>
        <taxon>Plasmodiidae</taxon>
        <taxon>Plasmodium</taxon>
        <taxon>Plasmodium (Laverania)</taxon>
    </lineage>
</organism>
<proteinExistence type="predicted"/>
<reference evidence="1 2" key="1">
    <citation type="submission" date="2013-02" db="EMBL/GenBank/DDBJ databases">
        <title>The Genome Sequence of Plasmodium falciparum NF54.</title>
        <authorList>
            <consortium name="The Broad Institute Genome Sequencing Platform"/>
            <consortium name="The Broad Institute Genome Sequencing Center for Infectious Disease"/>
            <person name="Neafsey D."/>
            <person name="Cheeseman I."/>
            <person name="Volkman S."/>
            <person name="Adams J."/>
            <person name="Walker B."/>
            <person name="Young S.K."/>
            <person name="Zeng Q."/>
            <person name="Gargeya S."/>
            <person name="Fitzgerald M."/>
            <person name="Haas B."/>
            <person name="Abouelleil A."/>
            <person name="Alvarado L."/>
            <person name="Arachchi H.M."/>
            <person name="Berlin A.M."/>
            <person name="Chapman S.B."/>
            <person name="Dewar J."/>
            <person name="Goldberg J."/>
            <person name="Griggs A."/>
            <person name="Gujja S."/>
            <person name="Hansen M."/>
            <person name="Howarth C."/>
            <person name="Imamovic A."/>
            <person name="Larimer J."/>
            <person name="McCowan C."/>
            <person name="Murphy C."/>
            <person name="Neiman D."/>
            <person name="Pearson M."/>
            <person name="Priest M."/>
            <person name="Roberts A."/>
            <person name="Saif S."/>
            <person name="Shea T."/>
            <person name="Sisk P."/>
            <person name="Sykes S."/>
            <person name="Wortman J."/>
            <person name="Nusbaum C."/>
            <person name="Birren B."/>
        </authorList>
    </citation>
    <scope>NUCLEOTIDE SEQUENCE [LARGE SCALE GENOMIC DNA]</scope>
    <source>
        <strain evidence="1 2">NF54</strain>
    </source>
</reference>
<sequence>MHFKAFHYYTFAHTFLTSKYQFWVTNYVEKWCTVTHLNLHVWKFMVVLLGSPRRGDIHMYHEAKNWGIKFSVPAKTIGNIMCRGSSKVGLVHLSYVLYTDILVPFVPKN</sequence>